<dbReference type="Proteomes" id="UP000635885">
    <property type="component" value="Unassembled WGS sequence"/>
</dbReference>
<keyword evidence="3" id="KW-0378">Hydrolase</keyword>
<gene>
    <name evidence="7" type="ORF">GCM10010993_08930</name>
</gene>
<dbReference type="Pfam" id="PF04002">
    <property type="entry name" value="RadC"/>
    <property type="match status" value="1"/>
</dbReference>
<evidence type="ECO:0000259" key="6">
    <source>
        <dbReference type="PROSITE" id="PS50249"/>
    </source>
</evidence>
<evidence type="ECO:0000313" key="8">
    <source>
        <dbReference type="Proteomes" id="UP000635885"/>
    </source>
</evidence>
<feature type="domain" description="MPN" evidence="6">
    <location>
        <begin position="31"/>
        <end position="156"/>
    </location>
</feature>
<evidence type="ECO:0000256" key="1">
    <source>
        <dbReference type="ARBA" id="ARBA00022670"/>
    </source>
</evidence>
<dbReference type="InterPro" id="IPR037518">
    <property type="entry name" value="MPN"/>
</dbReference>
<evidence type="ECO:0000256" key="4">
    <source>
        <dbReference type="ARBA" id="ARBA00022833"/>
    </source>
</evidence>
<protein>
    <submittedName>
        <fullName evidence="7">DNA repair protein</fullName>
    </submittedName>
</protein>
<keyword evidence="4" id="KW-0862">Zinc</keyword>
<keyword evidence="1" id="KW-0645">Protease</keyword>
<dbReference type="RefSeq" id="WP_188440122.1">
    <property type="nucleotide sequence ID" value="NZ_BMFD01000002.1"/>
</dbReference>
<dbReference type="InterPro" id="IPR025657">
    <property type="entry name" value="RadC_JAB"/>
</dbReference>
<dbReference type="InterPro" id="IPR001405">
    <property type="entry name" value="UPF0758"/>
</dbReference>
<dbReference type="PANTHER" id="PTHR30471">
    <property type="entry name" value="DNA REPAIR PROTEIN RADC"/>
    <property type="match status" value="1"/>
</dbReference>
<reference evidence="8" key="1">
    <citation type="journal article" date="2019" name="Int. J. Syst. Evol. Microbiol.">
        <title>The Global Catalogue of Microorganisms (GCM) 10K type strain sequencing project: providing services to taxonomists for standard genome sequencing and annotation.</title>
        <authorList>
            <consortium name="The Broad Institute Genomics Platform"/>
            <consortium name="The Broad Institute Genome Sequencing Center for Infectious Disease"/>
            <person name="Wu L."/>
            <person name="Ma J."/>
        </authorList>
    </citation>
    <scope>NUCLEOTIDE SEQUENCE [LARGE SCALE GENOMIC DNA]</scope>
    <source>
        <strain evidence="8">CGMCC 1.12479</strain>
    </source>
</reference>
<dbReference type="PANTHER" id="PTHR30471:SF3">
    <property type="entry name" value="UPF0758 PROTEIN YEES-RELATED"/>
    <property type="match status" value="1"/>
</dbReference>
<evidence type="ECO:0000313" key="7">
    <source>
        <dbReference type="EMBL" id="GGC32135.1"/>
    </source>
</evidence>
<dbReference type="CDD" id="cd08071">
    <property type="entry name" value="MPN_DUF2466"/>
    <property type="match status" value="1"/>
</dbReference>
<accession>A0ABQ1LYK7</accession>
<evidence type="ECO:0000256" key="3">
    <source>
        <dbReference type="ARBA" id="ARBA00022801"/>
    </source>
</evidence>
<dbReference type="Gene3D" id="3.40.140.10">
    <property type="entry name" value="Cytidine Deaminase, domain 2"/>
    <property type="match status" value="1"/>
</dbReference>
<evidence type="ECO:0000256" key="2">
    <source>
        <dbReference type="ARBA" id="ARBA00022723"/>
    </source>
</evidence>
<dbReference type="PROSITE" id="PS50249">
    <property type="entry name" value="MPN"/>
    <property type="match status" value="1"/>
</dbReference>
<keyword evidence="8" id="KW-1185">Reference proteome</keyword>
<dbReference type="PROSITE" id="PS01302">
    <property type="entry name" value="UPF0758"/>
    <property type="match status" value="1"/>
</dbReference>
<comment type="caution">
    <text evidence="7">The sequence shown here is derived from an EMBL/GenBank/DDBJ whole genome shotgun (WGS) entry which is preliminary data.</text>
</comment>
<proteinExistence type="predicted"/>
<sequence length="156" mass="17412">METLNTNFQENVVAEIKLSYSHKIKPSLRPKIKCSQHASEILRENWDKDSLGFVEEFKVMLVSRCNQVIGICKIGIGGTTCVTVDLKLVFATAIKGNASSIILAHNHPSGNLSSSEQDRRLTQKIKEGCKIFDITLLDHIILTEEAYYSFADEGLL</sequence>
<evidence type="ECO:0000256" key="5">
    <source>
        <dbReference type="ARBA" id="ARBA00023049"/>
    </source>
</evidence>
<dbReference type="InterPro" id="IPR020891">
    <property type="entry name" value="UPF0758_CS"/>
</dbReference>
<name>A0ABQ1LYK7_9BACT</name>
<dbReference type="EMBL" id="BMFD01000002">
    <property type="protein sequence ID" value="GGC32135.1"/>
    <property type="molecule type" value="Genomic_DNA"/>
</dbReference>
<keyword evidence="2" id="KW-0479">Metal-binding</keyword>
<organism evidence="7 8">
    <name type="scientific">Belliella aquatica</name>
    <dbReference type="NCBI Taxonomy" id="1323734"/>
    <lineage>
        <taxon>Bacteria</taxon>
        <taxon>Pseudomonadati</taxon>
        <taxon>Bacteroidota</taxon>
        <taxon>Cytophagia</taxon>
        <taxon>Cytophagales</taxon>
        <taxon>Cyclobacteriaceae</taxon>
        <taxon>Belliella</taxon>
    </lineage>
</organism>
<keyword evidence="5" id="KW-0482">Metalloprotease</keyword>